<dbReference type="Gene3D" id="1.25.40.10">
    <property type="entry name" value="Tetratricopeptide repeat domain"/>
    <property type="match status" value="1"/>
</dbReference>
<evidence type="ECO:0000313" key="4">
    <source>
        <dbReference type="Proteomes" id="UP000184225"/>
    </source>
</evidence>
<dbReference type="RefSeq" id="WP_073149786.1">
    <property type="nucleotide sequence ID" value="NZ_FQYY01000004.1"/>
</dbReference>
<proteinExistence type="predicted"/>
<feature type="transmembrane region" description="Helical" evidence="2">
    <location>
        <begin position="7"/>
        <end position="28"/>
    </location>
</feature>
<gene>
    <name evidence="3" type="ORF">SAMN04488096_104188</name>
</gene>
<keyword evidence="2" id="KW-0472">Membrane</keyword>
<dbReference type="OrthoDB" id="9769023at2"/>
<accession>A0A1M6DW11</accession>
<dbReference type="InterPro" id="IPR011990">
    <property type="entry name" value="TPR-like_helical_dom_sf"/>
</dbReference>
<dbReference type="SUPFAM" id="SSF48452">
    <property type="entry name" value="TPR-like"/>
    <property type="match status" value="1"/>
</dbReference>
<dbReference type="Proteomes" id="UP000184225">
    <property type="component" value="Unassembled WGS sequence"/>
</dbReference>
<dbReference type="STRING" id="579105.SAMN04488096_104188"/>
<sequence>MRIPTKIWFQYLSVGVLAFWLNSCGITYNDRSFEFQNEVYYRNFDKAAALIEDNKFLSKKRNRLLYLLEKGKVEHMNANYKESNQLLEEAYTLIENRITSNTGQVIAANLTNPMAAPYQGEDFEKVMIHYYMALNYFQLGMPNEALVEAKRINIKLQELNQKYKKNKNKYAEDAFAQILQGLLYEATGDINNAFIAYRNAEELYTENNSSYYGVHLPLQLQKDLVRTSKQLGFTQEYKKYLKQFNLSENDIHHSPAEAIIFWENGLGPAKDQTQITAVDGAFIAVDDANNSIFIPIPPGTNLGITSIAIPKYVQRESYYKSARLIYNDQQTSFELAEDFYPIARQTLNDRMLREAVNIALRLGAKKATSAGLGALAKQFLGEDAESLIKTGADIAGAATEKADTRNWQTLPATISYARVPLEQKNNTFIIEKYGISTDRDTITIPYKKGLQLVSYYDVGKATTNYVPPTYKIKQDTLPPPRVKKIIAKDSVSRFKLK</sequence>
<evidence type="ECO:0000256" key="2">
    <source>
        <dbReference type="SAM" id="Phobius"/>
    </source>
</evidence>
<reference evidence="3 4" key="1">
    <citation type="submission" date="2016-11" db="EMBL/GenBank/DDBJ databases">
        <authorList>
            <person name="Jaros S."/>
            <person name="Januszkiewicz K."/>
            <person name="Wedrychowicz H."/>
        </authorList>
    </citation>
    <scope>NUCLEOTIDE SEQUENCE [LARGE SCALE GENOMIC DNA]</scope>
    <source>
        <strain evidence="3 4">DSM 21425</strain>
    </source>
</reference>
<keyword evidence="1" id="KW-0175">Coiled coil</keyword>
<name>A0A1M6DW11_9FLAO</name>
<keyword evidence="2" id="KW-1133">Transmembrane helix</keyword>
<evidence type="ECO:0000256" key="1">
    <source>
        <dbReference type="SAM" id="Coils"/>
    </source>
</evidence>
<evidence type="ECO:0000313" key="3">
    <source>
        <dbReference type="EMBL" id="SHI77218.1"/>
    </source>
</evidence>
<dbReference type="AlphaFoldDB" id="A0A1M6DW11"/>
<organism evidence="3 4">
    <name type="scientific">Mesonia phycicola</name>
    <dbReference type="NCBI Taxonomy" id="579105"/>
    <lineage>
        <taxon>Bacteria</taxon>
        <taxon>Pseudomonadati</taxon>
        <taxon>Bacteroidota</taxon>
        <taxon>Flavobacteriia</taxon>
        <taxon>Flavobacteriales</taxon>
        <taxon>Flavobacteriaceae</taxon>
        <taxon>Mesonia</taxon>
    </lineage>
</organism>
<feature type="coiled-coil region" evidence="1">
    <location>
        <begin position="146"/>
        <end position="173"/>
    </location>
</feature>
<keyword evidence="2" id="KW-0812">Transmembrane</keyword>
<keyword evidence="4" id="KW-1185">Reference proteome</keyword>
<protein>
    <submittedName>
        <fullName evidence="3">Uncharacterized protein</fullName>
    </submittedName>
</protein>
<dbReference type="EMBL" id="FQYY01000004">
    <property type="protein sequence ID" value="SHI77218.1"/>
    <property type="molecule type" value="Genomic_DNA"/>
</dbReference>